<dbReference type="EMBL" id="FMKA01000008">
    <property type="protein sequence ID" value="SCP97056.1"/>
    <property type="molecule type" value="Genomic_DNA"/>
</dbReference>
<keyword evidence="3" id="KW-1185">Reference proteome</keyword>
<dbReference type="AlphaFoldDB" id="A0A1D3TSZ4"/>
<feature type="compositionally biased region" description="Basic and acidic residues" evidence="1">
    <location>
        <begin position="18"/>
        <end position="27"/>
    </location>
</feature>
<name>A0A1D3TSZ4_9FIRM</name>
<feature type="region of interest" description="Disordered" evidence="1">
    <location>
        <begin position="1"/>
        <end position="49"/>
    </location>
</feature>
<sequence length="49" mass="5694">MSMKDNTNFTTTSNSELDEVKLNHVEDEGSLNEDIDDVDDDYAEKYNEY</sequence>
<organism evidence="2 3">
    <name type="scientific">Anaerobium acetethylicum</name>
    <dbReference type="NCBI Taxonomy" id="1619234"/>
    <lineage>
        <taxon>Bacteria</taxon>
        <taxon>Bacillati</taxon>
        <taxon>Bacillota</taxon>
        <taxon>Clostridia</taxon>
        <taxon>Lachnospirales</taxon>
        <taxon>Lachnospiraceae</taxon>
        <taxon>Anaerobium</taxon>
    </lineage>
</organism>
<evidence type="ECO:0000313" key="3">
    <source>
        <dbReference type="Proteomes" id="UP000199315"/>
    </source>
</evidence>
<protein>
    <submittedName>
        <fullName evidence="2">Uncharacterized protein</fullName>
    </submittedName>
</protein>
<feature type="compositionally biased region" description="Acidic residues" evidence="1">
    <location>
        <begin position="28"/>
        <end position="42"/>
    </location>
</feature>
<evidence type="ECO:0000313" key="2">
    <source>
        <dbReference type="EMBL" id="SCP97056.1"/>
    </source>
</evidence>
<accession>A0A1D3TSZ4</accession>
<reference evidence="2 3" key="1">
    <citation type="submission" date="2016-09" db="EMBL/GenBank/DDBJ databases">
        <authorList>
            <person name="Capua I."/>
            <person name="De Benedictis P."/>
            <person name="Joannis T."/>
            <person name="Lombin L.H."/>
            <person name="Cattoli G."/>
        </authorList>
    </citation>
    <scope>NUCLEOTIDE SEQUENCE [LARGE SCALE GENOMIC DNA]</scope>
    <source>
        <strain evidence="2 3">GluBS11</strain>
    </source>
</reference>
<feature type="compositionally biased region" description="Polar residues" evidence="1">
    <location>
        <begin position="1"/>
        <end position="15"/>
    </location>
</feature>
<proteinExistence type="predicted"/>
<dbReference type="RefSeq" id="WP_169823637.1">
    <property type="nucleotide sequence ID" value="NZ_FMKA01000008.1"/>
</dbReference>
<dbReference type="STRING" id="1619234.SAMN05421730_100833"/>
<gene>
    <name evidence="2" type="ORF">SAMN05421730_100833</name>
</gene>
<dbReference type="Proteomes" id="UP000199315">
    <property type="component" value="Unassembled WGS sequence"/>
</dbReference>
<evidence type="ECO:0000256" key="1">
    <source>
        <dbReference type="SAM" id="MobiDB-lite"/>
    </source>
</evidence>